<protein>
    <recommendedName>
        <fullName evidence="3">DUF1877 family protein</fullName>
    </recommendedName>
</protein>
<reference evidence="1 2" key="1">
    <citation type="submission" date="2019-02" db="EMBL/GenBank/DDBJ databases">
        <title>Deep-cultivation of Planctomycetes and their phenomic and genomic characterization uncovers novel biology.</title>
        <authorList>
            <person name="Wiegand S."/>
            <person name="Jogler M."/>
            <person name="Boedeker C."/>
            <person name="Pinto D."/>
            <person name="Vollmers J."/>
            <person name="Rivas-Marin E."/>
            <person name="Kohn T."/>
            <person name="Peeters S.H."/>
            <person name="Heuer A."/>
            <person name="Rast P."/>
            <person name="Oberbeckmann S."/>
            <person name="Bunk B."/>
            <person name="Jeske O."/>
            <person name="Meyerdierks A."/>
            <person name="Storesund J.E."/>
            <person name="Kallscheuer N."/>
            <person name="Luecker S."/>
            <person name="Lage O.M."/>
            <person name="Pohl T."/>
            <person name="Merkel B.J."/>
            <person name="Hornburger P."/>
            <person name="Mueller R.-W."/>
            <person name="Bruemmer F."/>
            <person name="Labrenz M."/>
            <person name="Spormann A.M."/>
            <person name="Op Den Camp H."/>
            <person name="Overmann J."/>
            <person name="Amann R."/>
            <person name="Jetten M.S.M."/>
            <person name="Mascher T."/>
            <person name="Medema M.H."/>
            <person name="Devos D.P."/>
            <person name="Kaster A.-K."/>
            <person name="Ovreas L."/>
            <person name="Rohde M."/>
            <person name="Galperin M.Y."/>
            <person name="Jogler C."/>
        </authorList>
    </citation>
    <scope>NUCLEOTIDE SEQUENCE [LARGE SCALE GENOMIC DNA]</scope>
    <source>
        <strain evidence="1 2">CA54</strain>
    </source>
</reference>
<proteinExistence type="predicted"/>
<evidence type="ECO:0008006" key="3">
    <source>
        <dbReference type="Google" id="ProtNLM"/>
    </source>
</evidence>
<dbReference type="Gene3D" id="3.40.1760.10">
    <property type="entry name" value="YfbM-like super family"/>
    <property type="match status" value="1"/>
</dbReference>
<comment type="caution">
    <text evidence="1">The sequence shown here is derived from an EMBL/GenBank/DDBJ whole genome shotgun (WGS) entry which is preliminary data.</text>
</comment>
<sequence>MANYLCILPAPDSHIKFIYAHPQSLSAYLDGEQPDLKDLPPKPTLWQKLTGRLPEAPPPPETPEGWPTVECVPVGDAVNHRNVDLFHRILNGTDELVTGGGSLFQTWFESGDALKHSAIDLTRANEDYAFMSDQVADIAEQLSRIDLEMVRTGFQQWLTQQGKMYEVSDDECVDILEEFERFADCAKEAVQQSKGLMVIKC</sequence>
<dbReference type="EMBL" id="SJPP01000001">
    <property type="protein sequence ID" value="TWU14777.1"/>
    <property type="molecule type" value="Genomic_DNA"/>
</dbReference>
<accession>A0A5C6BST0</accession>
<evidence type="ECO:0000313" key="2">
    <source>
        <dbReference type="Proteomes" id="UP000320735"/>
    </source>
</evidence>
<dbReference type="Proteomes" id="UP000320735">
    <property type="component" value="Unassembled WGS sequence"/>
</dbReference>
<name>A0A5C6BST0_9PLAN</name>
<gene>
    <name evidence="1" type="ORF">CA54_36460</name>
</gene>
<keyword evidence="2" id="KW-1185">Reference proteome</keyword>
<evidence type="ECO:0000313" key="1">
    <source>
        <dbReference type="EMBL" id="TWU14777.1"/>
    </source>
</evidence>
<dbReference type="InterPro" id="IPR035944">
    <property type="entry name" value="YfbM-like_sf"/>
</dbReference>
<organism evidence="1 2">
    <name type="scientific">Symmachiella macrocystis</name>
    <dbReference type="NCBI Taxonomy" id="2527985"/>
    <lineage>
        <taxon>Bacteria</taxon>
        <taxon>Pseudomonadati</taxon>
        <taxon>Planctomycetota</taxon>
        <taxon>Planctomycetia</taxon>
        <taxon>Planctomycetales</taxon>
        <taxon>Planctomycetaceae</taxon>
        <taxon>Symmachiella</taxon>
    </lineage>
</organism>
<dbReference type="AlphaFoldDB" id="A0A5C6BST0"/>